<dbReference type="Proteomes" id="UP001208114">
    <property type="component" value="Unassembled WGS sequence"/>
</dbReference>
<reference evidence="3" key="1">
    <citation type="submission" date="2023-07" db="EMBL/GenBank/DDBJ databases">
        <title>Chryseobacterium sp. GMJ5 Genome sequencing and assembly.</title>
        <authorList>
            <person name="Jung Y."/>
        </authorList>
    </citation>
    <scope>NUCLEOTIDE SEQUENCE [LARGE SCALE GENOMIC DNA]</scope>
    <source>
        <strain evidence="3">GMJ5</strain>
    </source>
</reference>
<sequence>MKLKLFGLIIILILTGCKHASKDPDLAMLTAPSEKEDVVKDVITDRHGEQMEVVTNTTKNRITIHLNGTTYELIKNKTMPGFSTADNEYQFTEANNEVTFLKKDADMVLFHSKKNQSSSKMASQ</sequence>
<dbReference type="RefSeq" id="WP_262988813.1">
    <property type="nucleotide sequence ID" value="NZ_JAOTEN010000001.1"/>
</dbReference>
<dbReference type="PROSITE" id="PS51257">
    <property type="entry name" value="PROKAR_LIPOPROTEIN"/>
    <property type="match status" value="1"/>
</dbReference>
<evidence type="ECO:0000313" key="3">
    <source>
        <dbReference type="Proteomes" id="UP001208114"/>
    </source>
</evidence>
<comment type="caution">
    <text evidence="2">The sequence shown here is derived from an EMBL/GenBank/DDBJ whole genome shotgun (WGS) entry which is preliminary data.</text>
</comment>
<feature type="signal peptide" evidence="1">
    <location>
        <begin position="1"/>
        <end position="20"/>
    </location>
</feature>
<gene>
    <name evidence="2" type="ORF">N0B16_00765</name>
</gene>
<dbReference type="EMBL" id="JAOTEN010000001">
    <property type="protein sequence ID" value="MCU7612960.1"/>
    <property type="molecule type" value="Genomic_DNA"/>
</dbReference>
<evidence type="ECO:0000256" key="1">
    <source>
        <dbReference type="SAM" id="SignalP"/>
    </source>
</evidence>
<proteinExistence type="predicted"/>
<keyword evidence="3" id="KW-1185">Reference proteome</keyword>
<organism evidence="2 3">
    <name type="scientific">Chryseobacterium gilvum</name>
    <dbReference type="NCBI Taxonomy" id="2976534"/>
    <lineage>
        <taxon>Bacteria</taxon>
        <taxon>Pseudomonadati</taxon>
        <taxon>Bacteroidota</taxon>
        <taxon>Flavobacteriia</taxon>
        <taxon>Flavobacteriales</taxon>
        <taxon>Weeksellaceae</taxon>
        <taxon>Chryseobacterium group</taxon>
        <taxon>Chryseobacterium</taxon>
    </lineage>
</organism>
<name>A0ABT2VT76_9FLAO</name>
<feature type="chain" id="PRO_5047097359" description="C-type lysozyme inhibitor domain-containing protein" evidence="1">
    <location>
        <begin position="21"/>
        <end position="124"/>
    </location>
</feature>
<evidence type="ECO:0000313" key="2">
    <source>
        <dbReference type="EMBL" id="MCU7612960.1"/>
    </source>
</evidence>
<evidence type="ECO:0008006" key="4">
    <source>
        <dbReference type="Google" id="ProtNLM"/>
    </source>
</evidence>
<accession>A0ABT2VT76</accession>
<keyword evidence="1" id="KW-0732">Signal</keyword>
<protein>
    <recommendedName>
        <fullName evidence="4">C-type lysozyme inhibitor domain-containing protein</fullName>
    </recommendedName>
</protein>